<dbReference type="Proteomes" id="UP000017081">
    <property type="component" value="Unassembled WGS sequence"/>
</dbReference>
<dbReference type="InterPro" id="IPR000182">
    <property type="entry name" value="GNAT_dom"/>
</dbReference>
<accession>U7VBQ0</accession>
<dbReference type="PROSITE" id="PS51186">
    <property type="entry name" value="GNAT"/>
    <property type="match status" value="1"/>
</dbReference>
<dbReference type="STRING" id="1319815.HMPREF0202_01127"/>
<dbReference type="InterPro" id="IPR016181">
    <property type="entry name" value="Acyl_CoA_acyltransferase"/>
</dbReference>
<dbReference type="AlphaFoldDB" id="U7VBQ0"/>
<dbReference type="Pfam" id="PF00583">
    <property type="entry name" value="Acetyltransf_1"/>
    <property type="match status" value="1"/>
</dbReference>
<keyword evidence="3" id="KW-1185">Reference proteome</keyword>
<dbReference type="GO" id="GO:0016747">
    <property type="term" value="F:acyltransferase activity, transferring groups other than amino-acyl groups"/>
    <property type="evidence" value="ECO:0007669"/>
    <property type="project" value="InterPro"/>
</dbReference>
<dbReference type="CDD" id="cd04301">
    <property type="entry name" value="NAT_SF"/>
    <property type="match status" value="1"/>
</dbReference>
<evidence type="ECO:0000313" key="2">
    <source>
        <dbReference type="EMBL" id="ERT68960.1"/>
    </source>
</evidence>
<feature type="domain" description="N-acetyltransferase" evidence="1">
    <location>
        <begin position="28"/>
        <end position="184"/>
    </location>
</feature>
<dbReference type="SUPFAM" id="SSF55729">
    <property type="entry name" value="Acyl-CoA N-acyltransferases (Nat)"/>
    <property type="match status" value="1"/>
</dbReference>
<dbReference type="EMBL" id="AXZF01000040">
    <property type="protein sequence ID" value="ERT68960.1"/>
    <property type="molecule type" value="Genomic_DNA"/>
</dbReference>
<comment type="caution">
    <text evidence="2">The sequence shown here is derived from an EMBL/GenBank/DDBJ whole genome shotgun (WGS) entry which is preliminary data.</text>
</comment>
<name>U7VBQ0_9FUSO</name>
<proteinExistence type="predicted"/>
<organism evidence="2 3">
    <name type="scientific">Cetobacterium somerae ATCC BAA-474</name>
    <dbReference type="NCBI Taxonomy" id="1319815"/>
    <lineage>
        <taxon>Bacteria</taxon>
        <taxon>Fusobacteriati</taxon>
        <taxon>Fusobacteriota</taxon>
        <taxon>Fusobacteriia</taxon>
        <taxon>Fusobacteriales</taxon>
        <taxon>Fusobacteriaceae</taxon>
        <taxon>Cetobacterium</taxon>
    </lineage>
</organism>
<dbReference type="RefSeq" id="WP_023050667.1">
    <property type="nucleotide sequence ID" value="NZ_CP173065.2"/>
</dbReference>
<reference evidence="2 3" key="1">
    <citation type="submission" date="2013-08" db="EMBL/GenBank/DDBJ databases">
        <authorList>
            <person name="Weinstock G."/>
            <person name="Sodergren E."/>
            <person name="Wylie T."/>
            <person name="Fulton L."/>
            <person name="Fulton R."/>
            <person name="Fronick C."/>
            <person name="O'Laughlin M."/>
            <person name="Godfrey J."/>
            <person name="Miner T."/>
            <person name="Herter B."/>
            <person name="Appelbaum E."/>
            <person name="Cordes M."/>
            <person name="Lek S."/>
            <person name="Wollam A."/>
            <person name="Pepin K.H."/>
            <person name="Palsikar V.B."/>
            <person name="Mitreva M."/>
            <person name="Wilson R.K."/>
        </authorList>
    </citation>
    <scope>NUCLEOTIDE SEQUENCE [LARGE SCALE GENOMIC DNA]</scope>
    <source>
        <strain evidence="2 3">ATCC BAA-474</strain>
    </source>
</reference>
<dbReference type="HOGENOM" id="CLU_112419_1_0_0"/>
<evidence type="ECO:0000259" key="1">
    <source>
        <dbReference type="PROSITE" id="PS51186"/>
    </source>
</evidence>
<dbReference type="Gene3D" id="3.40.630.30">
    <property type="match status" value="1"/>
</dbReference>
<gene>
    <name evidence="2" type="ORF">HMPREF0202_01127</name>
</gene>
<dbReference type="eggNOG" id="COG0456">
    <property type="taxonomic scope" value="Bacteria"/>
</dbReference>
<sequence length="192" mass="22427">MDRSVENIHLIMIKESLDFNDKQLPEGYEFVMYEPGMMDKWVDIQLSSKHILEKSEGELYFKEVFLQSEDFLKEVMVFIKDEKGELVGTGAIWEGKYFLEDRNKKYRLHWIAIDSKHGGKGLAKALVSKLLSIFKDKKMGEGLYLSTQTCSYVAIKIYLDFGFKPYDLENNKKGWDIVFNKLKINCLKKISI</sequence>
<protein>
    <recommendedName>
        <fullName evidence="1">N-acetyltransferase domain-containing protein</fullName>
    </recommendedName>
</protein>
<evidence type="ECO:0000313" key="3">
    <source>
        <dbReference type="Proteomes" id="UP000017081"/>
    </source>
</evidence>